<feature type="region of interest" description="Disordered" evidence="1">
    <location>
        <begin position="74"/>
        <end position="125"/>
    </location>
</feature>
<proteinExistence type="predicted"/>
<evidence type="ECO:0000313" key="3">
    <source>
        <dbReference type="Proteomes" id="UP000076871"/>
    </source>
</evidence>
<reference evidence="2 3" key="1">
    <citation type="journal article" date="2016" name="Mol. Biol. Evol.">
        <title>Comparative Genomics of Early-Diverging Mushroom-Forming Fungi Provides Insights into the Origins of Lignocellulose Decay Capabilities.</title>
        <authorList>
            <person name="Nagy L.G."/>
            <person name="Riley R."/>
            <person name="Tritt A."/>
            <person name="Adam C."/>
            <person name="Daum C."/>
            <person name="Floudas D."/>
            <person name="Sun H."/>
            <person name="Yadav J.S."/>
            <person name="Pangilinan J."/>
            <person name="Larsson K.H."/>
            <person name="Matsuura K."/>
            <person name="Barry K."/>
            <person name="Labutti K."/>
            <person name="Kuo R."/>
            <person name="Ohm R.A."/>
            <person name="Bhattacharya S.S."/>
            <person name="Shirouzu T."/>
            <person name="Yoshinaga Y."/>
            <person name="Martin F.M."/>
            <person name="Grigoriev I.V."/>
            <person name="Hibbett D.S."/>
        </authorList>
    </citation>
    <scope>NUCLEOTIDE SEQUENCE [LARGE SCALE GENOMIC DNA]</scope>
    <source>
        <strain evidence="2 3">93-53</strain>
    </source>
</reference>
<dbReference type="GeneID" id="63819300"/>
<evidence type="ECO:0000256" key="1">
    <source>
        <dbReference type="SAM" id="MobiDB-lite"/>
    </source>
</evidence>
<dbReference type="RefSeq" id="XP_040760624.1">
    <property type="nucleotide sequence ID" value="XM_040902269.1"/>
</dbReference>
<dbReference type="EMBL" id="KV427648">
    <property type="protein sequence ID" value="KZT02884.1"/>
    <property type="molecule type" value="Genomic_DNA"/>
</dbReference>
<dbReference type="Proteomes" id="UP000076871">
    <property type="component" value="Unassembled WGS sequence"/>
</dbReference>
<dbReference type="InParanoid" id="A0A165CIR9"/>
<keyword evidence="3" id="KW-1185">Reference proteome</keyword>
<evidence type="ECO:0000313" key="2">
    <source>
        <dbReference type="EMBL" id="KZT02884.1"/>
    </source>
</evidence>
<feature type="compositionally biased region" description="Pro residues" evidence="1">
    <location>
        <begin position="109"/>
        <end position="125"/>
    </location>
</feature>
<name>A0A165CIR9_9APHY</name>
<gene>
    <name evidence="2" type="ORF">LAESUDRAFT_385902</name>
</gene>
<dbReference type="AlphaFoldDB" id="A0A165CIR9"/>
<accession>A0A165CIR9</accession>
<organism evidence="2 3">
    <name type="scientific">Laetiporus sulphureus 93-53</name>
    <dbReference type="NCBI Taxonomy" id="1314785"/>
    <lineage>
        <taxon>Eukaryota</taxon>
        <taxon>Fungi</taxon>
        <taxon>Dikarya</taxon>
        <taxon>Basidiomycota</taxon>
        <taxon>Agaricomycotina</taxon>
        <taxon>Agaricomycetes</taxon>
        <taxon>Polyporales</taxon>
        <taxon>Laetiporus</taxon>
    </lineage>
</organism>
<sequence>MRWNDLLPSSAEHIRLISPLLYGDELTITSVHRAGIRSRQLTIKDRSNERATFTRPSAHVSQNRHILCSRGLQPISTRTPANKHMDAPLNHIPPVPSPAGPARVSLPPLDTPSSPPPASRRTIPPPFHPARVFSFAHALAPRPGLAPLVPVSTLACADA</sequence>
<protein>
    <submittedName>
        <fullName evidence="2">Uncharacterized protein</fullName>
    </submittedName>
</protein>